<organism evidence="5 6">
    <name type="scientific">Actinacidiphila guanduensis</name>
    <dbReference type="NCBI Taxonomy" id="310781"/>
    <lineage>
        <taxon>Bacteria</taxon>
        <taxon>Bacillati</taxon>
        <taxon>Actinomycetota</taxon>
        <taxon>Actinomycetes</taxon>
        <taxon>Kitasatosporales</taxon>
        <taxon>Streptomycetaceae</taxon>
        <taxon>Actinacidiphila</taxon>
    </lineage>
</organism>
<evidence type="ECO:0000259" key="4">
    <source>
        <dbReference type="Pfam" id="PF20696"/>
    </source>
</evidence>
<dbReference type="InterPro" id="IPR022390">
    <property type="entry name" value="HBDC"/>
</dbReference>
<dbReference type="NCBIfam" id="TIGR03701">
    <property type="entry name" value="mena_SCO4490"/>
    <property type="match status" value="1"/>
</dbReference>
<dbReference type="InterPro" id="IPR002830">
    <property type="entry name" value="UbiD"/>
</dbReference>
<dbReference type="RefSeq" id="WP_093785965.1">
    <property type="nucleotide sequence ID" value="NZ_FNIE01000009.1"/>
</dbReference>
<reference evidence="5 6" key="1">
    <citation type="submission" date="2016-10" db="EMBL/GenBank/DDBJ databases">
        <authorList>
            <person name="de Groot N.N."/>
        </authorList>
    </citation>
    <scope>NUCLEOTIDE SEQUENCE [LARGE SCALE GENOMIC DNA]</scope>
    <source>
        <strain evidence="5 6">CGMCC 4.2022</strain>
    </source>
</reference>
<dbReference type="EMBL" id="FNIE01000009">
    <property type="protein sequence ID" value="SDO32823.1"/>
    <property type="molecule type" value="Genomic_DNA"/>
</dbReference>
<gene>
    <name evidence="5" type="ORF">SAMN05216259_10946</name>
</gene>
<evidence type="ECO:0000259" key="3">
    <source>
        <dbReference type="Pfam" id="PF20695"/>
    </source>
</evidence>
<evidence type="ECO:0000259" key="2">
    <source>
        <dbReference type="Pfam" id="PF01977"/>
    </source>
</evidence>
<feature type="domain" description="3-octaprenyl-4-hydroxybenzoate carboxy-lyase-like Rift-related" evidence="2">
    <location>
        <begin position="118"/>
        <end position="317"/>
    </location>
</feature>
<dbReference type="PANTHER" id="PTHR30108">
    <property type="entry name" value="3-OCTAPRENYL-4-HYDROXYBENZOATE CARBOXY-LYASE-RELATED"/>
    <property type="match status" value="1"/>
</dbReference>
<sequence length="483" mass="53661">MAYDDLRSLLRALEKDGDLRRITAEVDPYLEVGEITDRVNKAGGPALLFENVRGSLAPLAMNVYGTDRRMLKALGLASYADIGEKIAGLLKPELPHGFVGVREAFGKLAGMLHVPPKKVKDAPVQEVVLTGDDVDLDRLPALFTWPQDGGSFFNLGLTHTKDPVTGVRNLGLYRLQRHDRRTIGMHWQIHKDSREHYRAAQLRGERLPVAIAFGCPPAVTYAATAPLPADIDEYLLAGFVQERRVELVDCRTVPLQVPAQAEVVLEGWLEPGKELPEGPFGDHTGFYTPQEPFPALTVDCVTMRRRPVFQSIVVGRPPTEDGPLGRATERFFLPLLKIIVPDIVDYHLPEAGGFHNCAIVSIDKKYPKHAQKTMHAIWGAHMMSLTKLIVVVDADCDVHDLHEVAWRAFGNTDYARDLTVVEGPVDHLDHASYQQFWGGKAGIDATRKLPEEGYVRDGGWPEMVVSDPATADLVTRRWKEYGL</sequence>
<dbReference type="GO" id="GO:0006744">
    <property type="term" value="P:ubiquinone biosynthetic process"/>
    <property type="evidence" value="ECO:0007669"/>
    <property type="project" value="TreeGrafter"/>
</dbReference>
<keyword evidence="6" id="KW-1185">Reference proteome</keyword>
<dbReference type="NCBIfam" id="TIGR00148">
    <property type="entry name" value="UbiD family decarboxylase"/>
    <property type="match status" value="1"/>
</dbReference>
<comment type="similarity">
    <text evidence="1">Belongs to the UbiD family.</text>
</comment>
<accession>A0A1H0IN57</accession>
<dbReference type="GO" id="GO:0008694">
    <property type="term" value="F:4-hydroxy-3-polyprenylbenzoate decarboxylase activity"/>
    <property type="evidence" value="ECO:0007669"/>
    <property type="project" value="TreeGrafter"/>
</dbReference>
<name>A0A1H0IN57_9ACTN</name>
<dbReference type="Gene3D" id="3.40.1670.10">
    <property type="entry name" value="UbiD C-terminal domain-like"/>
    <property type="match status" value="1"/>
</dbReference>
<dbReference type="STRING" id="310781.SAMN05216259_10946"/>
<dbReference type="OrthoDB" id="9809841at2"/>
<dbReference type="InterPro" id="IPR049383">
    <property type="entry name" value="UbiD-like_N"/>
</dbReference>
<evidence type="ECO:0000313" key="5">
    <source>
        <dbReference type="EMBL" id="SDO32823.1"/>
    </source>
</evidence>
<dbReference type="Pfam" id="PF20695">
    <property type="entry name" value="UbiD_N"/>
    <property type="match status" value="1"/>
</dbReference>
<dbReference type="AlphaFoldDB" id="A0A1H0IN57"/>
<dbReference type="SUPFAM" id="SSF50475">
    <property type="entry name" value="FMN-binding split barrel"/>
    <property type="match status" value="1"/>
</dbReference>
<dbReference type="InterPro" id="IPR048304">
    <property type="entry name" value="UbiD_Rift_dom"/>
</dbReference>
<dbReference type="Proteomes" id="UP000199341">
    <property type="component" value="Unassembled WGS sequence"/>
</dbReference>
<dbReference type="GO" id="GO:0005829">
    <property type="term" value="C:cytosol"/>
    <property type="evidence" value="ECO:0007669"/>
    <property type="project" value="TreeGrafter"/>
</dbReference>
<proteinExistence type="inferred from homology"/>
<dbReference type="Pfam" id="PF20696">
    <property type="entry name" value="UbiD_C"/>
    <property type="match status" value="1"/>
</dbReference>
<feature type="domain" description="3-octaprenyl-4-hydroxybenzoate carboxy-lyase-like N-terminal" evidence="3">
    <location>
        <begin position="11"/>
        <end position="85"/>
    </location>
</feature>
<evidence type="ECO:0000313" key="6">
    <source>
        <dbReference type="Proteomes" id="UP000199341"/>
    </source>
</evidence>
<feature type="domain" description="3-octaprenyl-4-hydroxybenzoate carboxy-lyase-like C-terminal" evidence="4">
    <location>
        <begin position="324"/>
        <end position="445"/>
    </location>
</feature>
<dbReference type="PANTHER" id="PTHR30108:SF17">
    <property type="entry name" value="FERULIC ACID DECARBOXYLASE 1"/>
    <property type="match status" value="1"/>
</dbReference>
<evidence type="ECO:0000256" key="1">
    <source>
        <dbReference type="ARBA" id="ARBA00010021"/>
    </source>
</evidence>
<dbReference type="SUPFAM" id="SSF143968">
    <property type="entry name" value="UbiD C-terminal domain-like"/>
    <property type="match status" value="1"/>
</dbReference>
<dbReference type="FunFam" id="3.40.1670.10:FF:000002">
    <property type="entry name" value="Menaquinone biosynthesis decarboxylase"/>
    <property type="match status" value="1"/>
</dbReference>
<protein>
    <submittedName>
        <fullName evidence="5">3-octaprenyl-4hydroxybenzoate decarboxylase</fullName>
    </submittedName>
</protein>
<dbReference type="Pfam" id="PF01977">
    <property type="entry name" value="UbiD"/>
    <property type="match status" value="1"/>
</dbReference>
<dbReference type="InterPro" id="IPR049381">
    <property type="entry name" value="UbiD-like_C"/>
</dbReference>